<feature type="region of interest" description="Disordered" evidence="1">
    <location>
        <begin position="1"/>
        <end position="58"/>
    </location>
</feature>
<proteinExistence type="predicted"/>
<evidence type="ECO:0000313" key="3">
    <source>
        <dbReference type="Proteomes" id="UP001176941"/>
    </source>
</evidence>
<accession>A0ABN8Y2Q0</accession>
<organism evidence="2 3">
    <name type="scientific">Rangifer tarandus platyrhynchus</name>
    <name type="common">Svalbard reindeer</name>
    <dbReference type="NCBI Taxonomy" id="3082113"/>
    <lineage>
        <taxon>Eukaryota</taxon>
        <taxon>Metazoa</taxon>
        <taxon>Chordata</taxon>
        <taxon>Craniata</taxon>
        <taxon>Vertebrata</taxon>
        <taxon>Euteleostomi</taxon>
        <taxon>Mammalia</taxon>
        <taxon>Eutheria</taxon>
        <taxon>Laurasiatheria</taxon>
        <taxon>Artiodactyla</taxon>
        <taxon>Ruminantia</taxon>
        <taxon>Pecora</taxon>
        <taxon>Cervidae</taxon>
        <taxon>Odocoileinae</taxon>
        <taxon>Rangifer</taxon>
    </lineage>
</organism>
<keyword evidence="3" id="KW-1185">Reference proteome</keyword>
<feature type="compositionally biased region" description="Pro residues" evidence="1">
    <location>
        <begin position="31"/>
        <end position="40"/>
    </location>
</feature>
<gene>
    <name evidence="2" type="ORF">MRATA1EN1_LOCUS4705</name>
</gene>
<evidence type="ECO:0000313" key="2">
    <source>
        <dbReference type="EMBL" id="CAI9155743.1"/>
    </source>
</evidence>
<dbReference type="Proteomes" id="UP001176941">
    <property type="component" value="Chromosome 13"/>
</dbReference>
<sequence>MARGAGAGRGAARPAGGKGRRPASPGGGRVRPPPSPPPRRAPPRLTLEGAGPKGPSVDCAETCPDPDCGVLGLRFQSTLA</sequence>
<protein>
    <submittedName>
        <fullName evidence="2">Uncharacterized protein</fullName>
    </submittedName>
</protein>
<evidence type="ECO:0000256" key="1">
    <source>
        <dbReference type="SAM" id="MobiDB-lite"/>
    </source>
</evidence>
<reference evidence="2" key="1">
    <citation type="submission" date="2023-04" db="EMBL/GenBank/DDBJ databases">
        <authorList>
            <consortium name="ELIXIR-Norway"/>
        </authorList>
    </citation>
    <scope>NUCLEOTIDE SEQUENCE [LARGE SCALE GENOMIC DNA]</scope>
</reference>
<name>A0ABN8Y2Q0_RANTA</name>
<dbReference type="EMBL" id="OX459949">
    <property type="protein sequence ID" value="CAI9155743.1"/>
    <property type="molecule type" value="Genomic_DNA"/>
</dbReference>